<dbReference type="SUPFAM" id="SSF110296">
    <property type="entry name" value="Oligoxyloglucan reducing end-specific cellobiohydrolase"/>
    <property type="match status" value="1"/>
</dbReference>
<dbReference type="AlphaFoldDB" id="A0A3N0C9L6"/>
<dbReference type="PANTHER" id="PTHR43739">
    <property type="entry name" value="XYLOGLUCANASE (EUROFUNG)"/>
    <property type="match status" value="1"/>
</dbReference>
<dbReference type="PANTHER" id="PTHR43739:SF5">
    <property type="entry name" value="EXO-ALPHA-SIALIDASE"/>
    <property type="match status" value="1"/>
</dbReference>
<dbReference type="OrthoDB" id="9764804at2"/>
<dbReference type="RefSeq" id="WP_123253906.1">
    <property type="nucleotide sequence ID" value="NZ_RBED01000034.1"/>
</dbReference>
<reference evidence="1 2" key="1">
    <citation type="submission" date="2018-10" db="EMBL/GenBank/DDBJ databases">
        <title>Genome sequencing of Arthrobacter oryzae TNB02.</title>
        <authorList>
            <person name="Cho Y.-J."/>
            <person name="Cho A."/>
            <person name="Kim O.-S."/>
        </authorList>
    </citation>
    <scope>NUCLEOTIDE SEQUENCE [LARGE SCALE GENOMIC DNA]</scope>
    <source>
        <strain evidence="1 2">TNB02</strain>
    </source>
</reference>
<comment type="caution">
    <text evidence="1">The sequence shown here is derived from an EMBL/GenBank/DDBJ whole genome shotgun (WGS) entry which is preliminary data.</text>
</comment>
<dbReference type="GO" id="GO:0010411">
    <property type="term" value="P:xyloglucan metabolic process"/>
    <property type="evidence" value="ECO:0007669"/>
    <property type="project" value="TreeGrafter"/>
</dbReference>
<gene>
    <name evidence="1" type="ORF">D7003_02285</name>
</gene>
<dbReference type="InterPro" id="IPR015943">
    <property type="entry name" value="WD40/YVTN_repeat-like_dom_sf"/>
</dbReference>
<keyword evidence="2" id="KW-1185">Reference proteome</keyword>
<name>A0A3N0C9L6_9MICC</name>
<dbReference type="Proteomes" id="UP000273807">
    <property type="component" value="Unassembled WGS sequence"/>
</dbReference>
<dbReference type="InterPro" id="IPR052025">
    <property type="entry name" value="Xyloglucanase_GH74"/>
</dbReference>
<dbReference type="Gene3D" id="2.130.10.10">
    <property type="entry name" value="YVTN repeat-like/Quinoprotein amine dehydrogenase"/>
    <property type="match status" value="1"/>
</dbReference>
<dbReference type="EMBL" id="RBED01000034">
    <property type="protein sequence ID" value="RNL59841.1"/>
    <property type="molecule type" value="Genomic_DNA"/>
</dbReference>
<evidence type="ECO:0000313" key="2">
    <source>
        <dbReference type="Proteomes" id="UP000273807"/>
    </source>
</evidence>
<organism evidence="1 2">
    <name type="scientific">Arthrobacter oryzae</name>
    <dbReference type="NCBI Taxonomy" id="409290"/>
    <lineage>
        <taxon>Bacteria</taxon>
        <taxon>Bacillati</taxon>
        <taxon>Actinomycetota</taxon>
        <taxon>Actinomycetes</taxon>
        <taxon>Micrococcales</taxon>
        <taxon>Micrococcaceae</taxon>
        <taxon>Arthrobacter</taxon>
    </lineage>
</organism>
<sequence>MVGMVTAHTHIVAIGTKKGLWLATSQDRKDWTLTGPHFLMSEIPSIGIDTRSGRTRLLVGVRSEHWGPTVVHSDDLGATWTEPEQGAIRFPQNTDAALERIWQIHPDSDSRPDVVWAGCEPISVWKSTDGGEHFELNRGLWDHPHRSEWGAGYGGAAAHSILVDHSGEKVHVAMSTGGVYSSLDGGTSWAPRNAGISAYFMPDPDPEFGQCVHKIAADAAVDGRLYAQNHHGVYRSDNDAETWTSIAAGLPADFGFVMLTHPRRAGTAWVIPLKADGERIPPGGRLAVHRTDDAGETWTQLDAGLPDRDFNSVLRDAACVDSVEPAGVYFGTRGGSVFASDDEGGHFSEIASHLPDVLCVRAAAFPAAASAVKP</sequence>
<proteinExistence type="predicted"/>
<evidence type="ECO:0000313" key="1">
    <source>
        <dbReference type="EMBL" id="RNL59841.1"/>
    </source>
</evidence>
<accession>A0A3N0C9L6</accession>
<protein>
    <submittedName>
        <fullName evidence="1">Exo-alpha-sialidase</fullName>
    </submittedName>
</protein>